<accession>A0A427U2I7</accession>
<keyword evidence="1" id="KW-0812">Transmembrane</keyword>
<organism evidence="2 3">
    <name type="scientific">Vibrio pectenicida</name>
    <dbReference type="NCBI Taxonomy" id="62763"/>
    <lineage>
        <taxon>Bacteria</taxon>
        <taxon>Pseudomonadati</taxon>
        <taxon>Pseudomonadota</taxon>
        <taxon>Gammaproteobacteria</taxon>
        <taxon>Vibrionales</taxon>
        <taxon>Vibrionaceae</taxon>
        <taxon>Vibrio</taxon>
    </lineage>
</organism>
<evidence type="ECO:0000313" key="3">
    <source>
        <dbReference type="Proteomes" id="UP000269041"/>
    </source>
</evidence>
<dbReference type="GO" id="GO:0005886">
    <property type="term" value="C:plasma membrane"/>
    <property type="evidence" value="ECO:0007669"/>
    <property type="project" value="UniProtKB-SubCell"/>
</dbReference>
<comment type="subcellular location">
    <subcellularLocation>
        <location evidence="1">Cell membrane</location>
        <topology evidence="1">Multi-pass membrane protein</topology>
    </subcellularLocation>
</comment>
<feature type="transmembrane region" description="Helical" evidence="1">
    <location>
        <begin position="236"/>
        <end position="255"/>
    </location>
</feature>
<comment type="similarity">
    <text evidence="1">Belongs to the SURF1 family.</text>
</comment>
<keyword evidence="1" id="KW-0472">Membrane</keyword>
<dbReference type="EMBL" id="RSFA01000049">
    <property type="protein sequence ID" value="RSD30888.1"/>
    <property type="molecule type" value="Genomic_DNA"/>
</dbReference>
<sequence>MTKSSSSTNSDLKINTIKFSLPRSLKKCSVWVGLLLTLAVFFTLVNLGFWQLARAKEKQVMEQVLSAREQFAVIGIDELHLADFTYVTGVKVGAKLSPIKGRYLLLDNQIYQGEVGYLAYQLMESERGMKVLLERGFLPASTQREQLPKVAWLTAPIDITARLYQRSANPLSDNLYMETSIPHRIQNLNIERLTQIWGYSIQPYVLQPIASEWPYPQPWQPVPLSSTKHFGYSIQWFSMAAALLILSLWVTFRLCKGKE</sequence>
<proteinExistence type="inferred from homology"/>
<dbReference type="Pfam" id="PF02104">
    <property type="entry name" value="SURF1"/>
    <property type="match status" value="1"/>
</dbReference>
<dbReference type="OrthoDB" id="9789940at2"/>
<dbReference type="Proteomes" id="UP000269041">
    <property type="component" value="Unassembled WGS sequence"/>
</dbReference>
<reference evidence="2 3" key="1">
    <citation type="submission" date="2018-12" db="EMBL/GenBank/DDBJ databases">
        <title>Genomic taxonomy of the Vibrionaceae family.</title>
        <authorList>
            <person name="Gomez-Gil B."/>
            <person name="Enciso-Ibarra K."/>
        </authorList>
    </citation>
    <scope>NUCLEOTIDE SEQUENCE [LARGE SCALE GENOMIC DNA]</scope>
    <source>
        <strain evidence="2 3">CAIM 594</strain>
    </source>
</reference>
<feature type="transmembrane region" description="Helical" evidence="1">
    <location>
        <begin position="28"/>
        <end position="50"/>
    </location>
</feature>
<protein>
    <recommendedName>
        <fullName evidence="1">SURF1-like protein</fullName>
    </recommendedName>
</protein>
<dbReference type="InterPro" id="IPR002994">
    <property type="entry name" value="Surf1/Shy1"/>
</dbReference>
<keyword evidence="3" id="KW-1185">Reference proteome</keyword>
<comment type="caution">
    <text evidence="2">The sequence shown here is derived from an EMBL/GenBank/DDBJ whole genome shotgun (WGS) entry which is preliminary data.</text>
</comment>
<dbReference type="RefSeq" id="WP_125321710.1">
    <property type="nucleotide sequence ID" value="NZ_AP024890.1"/>
</dbReference>
<name>A0A427U2I7_9VIBR</name>
<dbReference type="AlphaFoldDB" id="A0A427U2I7"/>
<dbReference type="PROSITE" id="PS50895">
    <property type="entry name" value="SURF1"/>
    <property type="match status" value="1"/>
</dbReference>
<gene>
    <name evidence="2" type="ORF">EJA03_11650</name>
</gene>
<keyword evidence="1" id="KW-1133">Transmembrane helix</keyword>
<evidence type="ECO:0000256" key="1">
    <source>
        <dbReference type="RuleBase" id="RU363076"/>
    </source>
</evidence>
<dbReference type="CDD" id="cd06662">
    <property type="entry name" value="SURF1"/>
    <property type="match status" value="1"/>
</dbReference>
<keyword evidence="1" id="KW-1003">Cell membrane</keyword>
<evidence type="ECO:0000313" key="2">
    <source>
        <dbReference type="EMBL" id="RSD30888.1"/>
    </source>
</evidence>